<feature type="disulfide bond" evidence="14">
    <location>
        <begin position="1216"/>
        <end position="1234"/>
    </location>
</feature>
<dbReference type="PROSITE" id="PS50068">
    <property type="entry name" value="LDLRA_2"/>
    <property type="match status" value="13"/>
</dbReference>
<dbReference type="InterPro" id="IPR000742">
    <property type="entry name" value="EGF"/>
</dbReference>
<sequence>MPRRSRSPEQAGACASDVGGHSGRWLPPPPPGGWLLPFRARVFSCDAGLPRKASLQRCPRALVQQRSGFSSMFWRGRRGGGLPSPRGLLVCGRSRPLLTTTSLASAERSSCNASQQAACGDKCIPVTWLCNGEHECPDGSDERCEEACRGDPHAWQCGDGPCIPDTWLCDGAVDCMDGSDEKNCVCGEKKVPCQGSHQCIDPWKICDQHTDCEDGSDEKNCPQDNCLPGQWQCKNSVCVMEDWKCDGTDNCGDSSDEICVHCPEGMRKCDEGKCILESAVCNGVKDCRDGTDEPSTCGKNCSMNNGGCLDRCTETYWGVKCSCGPGWELHANGLNCTDIDECAVAYSPCSQLCQNTVGSFSCECVPGYQLYDETACRAVGKATRILLAVERDLVLLDMKTHDYKVLLETRATPRSVAYDLLRSAYYWVDEGKKLNVYVVGGNDGLLYPDVGGVNSISVDWLTGQLYWAGNLPDAIFAGLNDDRGYVKVLEKDVAPEQLTVFPEKRYMYWVNRGTKGRTSIEGAGMDGSDRHVLAVVTKEEPVGLTVDHITGRLYWISEYKESIESVKVDGSGRHTFPDRLSGRNPHSLAVFENAFFWADSGHLLSASRTSKGFRALLNSTISSFTVVHEVLQPPSNATPCAPGLCSHICLLSPVRPKGYRCACPEGSFLLPSGKCAELEVLYATTNKIYLLQVSPKKMVLQYKLVQEWPENIYLQDMDWKRDLIYWTDGKGQLMRFHKETRTNIMIPTNSPVCAASVEASSGDLYWLNCDRTEIKVTRFAGMMTQSLYHTQNTIWRLFLDCQRASLYWFESGKPIQKMDLVGGTVREVWNDTWTENAPVAFDSSSVSFLWSSKDMVLKGRSLTRHREYNLKERWAEGIAAAYGPFLVSFNKTALAVWDKRSMEPSAVQVADVQKAVIVFNTDMKAVRDVAILVPTRGSALVTTAAITTASTASTKASTASTKASTASTTTAVVLQRTMPTRAATTKAAVPPSTATTQATTATPLLCRRIEFRCQNREGCVLRDYVCDGENDCTDGSDELNCSQFCSDQGKFMCESGNKCIDERYRCDGLQHCPDGSDESSCWIPTAECALRCDNGSHCVPESWLCDGSPDCLDETDEQSCVREECTELQFQCRSGQCIPYSFHCDGDYDCKDRSDEEGCIIPKLQRCRSDEIRCPRSGECILKEWKCDGDADCKDGSDEQLCESGEPNCAAKQWRCSSGECISGFWYCDGEKDCQDGSDETTCEPRKCKGYEFECGTSCVHYAHVCNGISDCVNGSDEGGRCSVPCQRSCSQICYKTPAGPKCACNEGYRLSSDRRSCRDVNECKDPAYKEKCSQTCVNQNGAYSCTCHPGYLLEPDGQMCKVAGAEPTLLVAVQFDLILYGLRSMKEDVILTTEKNFIFSIDYDLMDQKIFWMDLNAESVKWMNTKTKQQGSLVKGIKSDCIAVDWIGRNLYWTDGTAGKILATRLNSTWRGKPEYVVVLDENLDQPRSLALHPRDGLMYWSEIGSEPQIEQASMDGSNRKILISTGLGWPTSITLDLLSWRIFWSDDKLRCFGSAYLDGSNIKVFQLAHIHSPFSVTVFEDYVYWSEMKMRSVQKADKKTGKNRAVLIKRHGQPYGLKVMHGVLQPAAPNPCAVAGCSHLCLLNASGRGSCFCPSELVLSGDGRTCVPLEQSAFMFLVAPVTITQVYLKKLPSGAGQVALPDHTTLSLANTDPLTITDYSIHSSALYFAEREGSFIKMLSIKDAGRSALKKILPVEGAVVSIALDWLSGNIYWIDKHPSINVAAPGGRYPYVVVGDELYRPTSVALHPPSAMMCMADWGSEDRLSGPKIECAFMDGSWRRVLWRRSQAPVGLTIVEAGTWLYWADQAKGVVERIKLDGTRFRVVRGNLHGLSLFAAGEGMMVWTTVPRNGSTRVWYSKLEQSTVRQWFPVDQNLVDVKIYSQLSQQGSHGCSDRNGGCSQICLPVPGGRRCHCTNGYNLERGTECIEEVKCLPPLRACEDNSKCIAREKICDYHVDCPDGSDEKGCIYNYTSRQRSQINRGRPQTSSVSQTTIKTTSGKAITKKPTPIGRVHVQPEITQYYRRTPRTQKVTMMQALPARTHPRTTLLMTQKEQRPSVTQGVQRSGLEAQPCSSETCNLRGDCTVEGDAVKCRCLLGYSGDYCEQEVRSRTGPIVLSTLAVLLIAMAATASLVYFRKQRSRERASSTASSRMLTYQKDGEMEESILENETCINGNYEREQEMRTPLTNDRTTDV</sequence>
<dbReference type="InterPro" id="IPR001881">
    <property type="entry name" value="EGF-like_Ca-bd_dom"/>
</dbReference>
<dbReference type="FunFam" id="2.10.25.10:FF:000009">
    <property type="entry name" value="Low-density lipoprotein receptor isoform 1"/>
    <property type="match status" value="2"/>
</dbReference>
<organism evidence="19 20">
    <name type="scientific">Eublepharis macularius</name>
    <name type="common">Leopard gecko</name>
    <name type="synonym">Cyrtodactylus macularius</name>
    <dbReference type="NCBI Taxonomy" id="481883"/>
    <lineage>
        <taxon>Eukaryota</taxon>
        <taxon>Metazoa</taxon>
        <taxon>Chordata</taxon>
        <taxon>Craniata</taxon>
        <taxon>Vertebrata</taxon>
        <taxon>Euteleostomi</taxon>
        <taxon>Lepidosauria</taxon>
        <taxon>Squamata</taxon>
        <taxon>Bifurcata</taxon>
        <taxon>Gekkota</taxon>
        <taxon>Eublepharidae</taxon>
        <taxon>Eublepharinae</taxon>
        <taxon>Eublepharis</taxon>
    </lineage>
</organism>
<dbReference type="Gene3D" id="2.10.25.10">
    <property type="entry name" value="Laminin"/>
    <property type="match status" value="4"/>
</dbReference>
<dbReference type="PROSITE" id="PS00022">
    <property type="entry name" value="EGF_1"/>
    <property type="match status" value="1"/>
</dbReference>
<dbReference type="PANTHER" id="PTHR22722:SF12">
    <property type="entry name" value="EGF-LIKE DOMAIN-CONTAINING PROTEIN"/>
    <property type="match status" value="1"/>
</dbReference>
<comment type="subcellular location">
    <subcellularLocation>
        <location evidence="1">Membrane</location>
        <topology evidence="1">Single-pass type I membrane protein</topology>
    </subcellularLocation>
</comment>
<dbReference type="SMART" id="SM00181">
    <property type="entry name" value="EGF"/>
    <property type="match status" value="11"/>
</dbReference>
<feature type="disulfide bond" evidence="14">
    <location>
        <begin position="1105"/>
        <end position="1120"/>
    </location>
</feature>
<dbReference type="InterPro" id="IPR002172">
    <property type="entry name" value="LDrepeatLR_classA_rpt"/>
</dbReference>
<dbReference type="InterPro" id="IPR000152">
    <property type="entry name" value="EGF-type_Asp/Asn_hydroxyl_site"/>
</dbReference>
<dbReference type="Gene3D" id="2.120.10.30">
    <property type="entry name" value="TolB, C-terminal domain"/>
    <property type="match status" value="4"/>
</dbReference>
<feature type="disulfide bond" evidence="14">
    <location>
        <begin position="233"/>
        <end position="251"/>
    </location>
</feature>
<dbReference type="Pfam" id="PF00057">
    <property type="entry name" value="Ldl_recept_a"/>
    <property type="match status" value="12"/>
</dbReference>
<dbReference type="GO" id="GO:0006898">
    <property type="term" value="P:receptor-mediated endocytosis"/>
    <property type="evidence" value="ECO:0007669"/>
    <property type="project" value="TreeGrafter"/>
</dbReference>
<dbReference type="SMART" id="SM00179">
    <property type="entry name" value="EGF_CA"/>
    <property type="match status" value="2"/>
</dbReference>
<dbReference type="CDD" id="cd00112">
    <property type="entry name" value="LDLa"/>
    <property type="match status" value="13"/>
</dbReference>
<name>A0AA97JSV5_EUBMA</name>
<evidence type="ECO:0000259" key="18">
    <source>
        <dbReference type="PROSITE" id="PS50026"/>
    </source>
</evidence>
<dbReference type="SUPFAM" id="SSF57196">
    <property type="entry name" value="EGF/Laminin"/>
    <property type="match status" value="4"/>
</dbReference>
<feature type="transmembrane region" description="Helical" evidence="17">
    <location>
        <begin position="2175"/>
        <end position="2196"/>
    </location>
</feature>
<dbReference type="InterPro" id="IPR036055">
    <property type="entry name" value="LDL_receptor-like_sf"/>
</dbReference>
<evidence type="ECO:0000313" key="19">
    <source>
        <dbReference type="Proteomes" id="UP001190640"/>
    </source>
</evidence>
<dbReference type="InterPro" id="IPR026823">
    <property type="entry name" value="cEGF"/>
</dbReference>
<feature type="disulfide bond" evidence="14">
    <location>
        <begin position="1026"/>
        <end position="1041"/>
    </location>
</feature>
<protein>
    <submittedName>
        <fullName evidence="20">Low-density lipoprotein receptor-related protein 2-like isoform X1</fullName>
    </submittedName>
</protein>
<dbReference type="PANTHER" id="PTHR22722">
    <property type="entry name" value="LOW-DENSITY LIPOPROTEIN RECEPTOR-RELATED PROTEIN 2-RELATED"/>
    <property type="match status" value="1"/>
</dbReference>
<dbReference type="PROSITE" id="PS51120">
    <property type="entry name" value="LDLRB"/>
    <property type="match status" value="3"/>
</dbReference>
<dbReference type="Pfam" id="PF12662">
    <property type="entry name" value="cEGF"/>
    <property type="match status" value="1"/>
</dbReference>
<feature type="disulfide bond" evidence="14">
    <location>
        <begin position="1187"/>
        <end position="1202"/>
    </location>
</feature>
<evidence type="ECO:0000256" key="5">
    <source>
        <dbReference type="ARBA" id="ARBA00022692"/>
    </source>
</evidence>
<feature type="disulfide bond" evidence="13">
    <location>
        <begin position="2155"/>
        <end position="2164"/>
    </location>
</feature>
<feature type="region of interest" description="Disordered" evidence="16">
    <location>
        <begin position="1"/>
        <end position="26"/>
    </location>
</feature>
<dbReference type="InterPro" id="IPR000033">
    <property type="entry name" value="LDLR_classB_rpt"/>
</dbReference>
<dbReference type="Proteomes" id="UP001190640">
    <property type="component" value="Chromosome 8"/>
</dbReference>
<dbReference type="PROSITE" id="PS00010">
    <property type="entry name" value="ASX_HYDROXYL"/>
    <property type="match status" value="1"/>
</dbReference>
<keyword evidence="8 17" id="KW-1133">Transmembrane helix</keyword>
<keyword evidence="4" id="KW-0254">Endocytosis</keyword>
<feature type="repeat" description="LDL-receptor class B" evidence="15">
    <location>
        <begin position="1498"/>
        <end position="1541"/>
    </location>
</feature>
<keyword evidence="12" id="KW-0325">Glycoprotein</keyword>
<dbReference type="InterPro" id="IPR049883">
    <property type="entry name" value="NOTCH1_EGF-like"/>
</dbReference>
<dbReference type="GO" id="GO:0005509">
    <property type="term" value="F:calcium ion binding"/>
    <property type="evidence" value="ECO:0007669"/>
    <property type="project" value="InterPro"/>
</dbReference>
<keyword evidence="11" id="KW-0675">Receptor</keyword>
<evidence type="ECO:0000256" key="11">
    <source>
        <dbReference type="ARBA" id="ARBA00023170"/>
    </source>
</evidence>
<dbReference type="GO" id="GO:0042562">
    <property type="term" value="F:hormone binding"/>
    <property type="evidence" value="ECO:0007669"/>
    <property type="project" value="TreeGrafter"/>
</dbReference>
<dbReference type="InterPro" id="IPR051221">
    <property type="entry name" value="LDLR-related"/>
</dbReference>
<evidence type="ECO:0000256" key="1">
    <source>
        <dbReference type="ARBA" id="ARBA00004479"/>
    </source>
</evidence>
<feature type="disulfide bond" evidence="14">
    <location>
        <begin position="262"/>
        <end position="274"/>
    </location>
</feature>
<dbReference type="FunFam" id="4.10.400.10:FF:000024">
    <property type="entry name" value="Low-density lipoprotein RecePtor related"/>
    <property type="match status" value="1"/>
</dbReference>
<keyword evidence="3 13" id="KW-0245">EGF-like domain</keyword>
<feature type="disulfide bond" evidence="14">
    <location>
        <begin position="1132"/>
        <end position="1150"/>
    </location>
</feature>
<feature type="disulfide bond" evidence="14">
    <location>
        <begin position="1209"/>
        <end position="1221"/>
    </location>
</feature>
<keyword evidence="10 13" id="KW-1015">Disulfide bond</keyword>
<dbReference type="InterPro" id="IPR011042">
    <property type="entry name" value="6-blade_b-propeller_TolB-like"/>
</dbReference>
<keyword evidence="5 17" id="KW-0812">Transmembrane</keyword>
<dbReference type="GO" id="GO:0043235">
    <property type="term" value="C:receptor complex"/>
    <property type="evidence" value="ECO:0007669"/>
    <property type="project" value="TreeGrafter"/>
</dbReference>
<feature type="compositionally biased region" description="Polar residues" evidence="16">
    <location>
        <begin position="2041"/>
        <end position="2061"/>
    </location>
</feature>
<evidence type="ECO:0000256" key="3">
    <source>
        <dbReference type="ARBA" id="ARBA00022536"/>
    </source>
</evidence>
<feature type="disulfide bond" evidence="14">
    <location>
        <begin position="1228"/>
        <end position="1243"/>
    </location>
</feature>
<evidence type="ECO:0000256" key="7">
    <source>
        <dbReference type="ARBA" id="ARBA00022737"/>
    </source>
</evidence>
<feature type="disulfide bond" evidence="14">
    <location>
        <begin position="269"/>
        <end position="287"/>
    </location>
</feature>
<feature type="disulfide bond" evidence="14">
    <location>
        <begin position="157"/>
        <end position="175"/>
    </location>
</feature>
<evidence type="ECO:0000256" key="16">
    <source>
        <dbReference type="SAM" id="MobiDB-lite"/>
    </source>
</evidence>
<dbReference type="PROSITE" id="PS01187">
    <property type="entry name" value="EGF_CA"/>
    <property type="match status" value="2"/>
</dbReference>
<dbReference type="Gene3D" id="4.10.400.10">
    <property type="entry name" value="Low-density Lipoprotein Receptor"/>
    <property type="match status" value="13"/>
</dbReference>
<dbReference type="SMART" id="SM00192">
    <property type="entry name" value="LDLa"/>
    <property type="match status" value="13"/>
</dbReference>
<dbReference type="CDD" id="cd00054">
    <property type="entry name" value="EGF_CA"/>
    <property type="match status" value="2"/>
</dbReference>
<dbReference type="Pfam" id="PF00058">
    <property type="entry name" value="Ldl_recept_b"/>
    <property type="match status" value="1"/>
</dbReference>
<dbReference type="PRINTS" id="PR00261">
    <property type="entry name" value="LDLRECEPTOR"/>
</dbReference>
<accession>A0AA97JSV5</accession>
<feature type="disulfide bond" evidence="14">
    <location>
        <begin position="169"/>
        <end position="184"/>
    </location>
</feature>
<dbReference type="SUPFAM" id="SSF57184">
    <property type="entry name" value="Growth factor receptor domain"/>
    <property type="match status" value="1"/>
</dbReference>
<evidence type="ECO:0000256" key="8">
    <source>
        <dbReference type="ARBA" id="ARBA00022989"/>
    </source>
</evidence>
<evidence type="ECO:0000256" key="10">
    <source>
        <dbReference type="ARBA" id="ARBA00023157"/>
    </source>
</evidence>
<keyword evidence="19" id="KW-1185">Reference proteome</keyword>
<evidence type="ECO:0000256" key="2">
    <source>
        <dbReference type="ARBA" id="ARBA00009939"/>
    </source>
</evidence>
<evidence type="ECO:0000256" key="12">
    <source>
        <dbReference type="ARBA" id="ARBA00023180"/>
    </source>
</evidence>
<dbReference type="PROSITE" id="PS50026">
    <property type="entry name" value="EGF_3"/>
    <property type="match status" value="2"/>
</dbReference>
<dbReference type="SUPFAM" id="SSF63825">
    <property type="entry name" value="YWTD domain"/>
    <property type="match status" value="4"/>
</dbReference>
<dbReference type="Pfam" id="PF14670">
    <property type="entry name" value="FXa_inhibition"/>
    <property type="match status" value="1"/>
</dbReference>
<dbReference type="GeneID" id="129334545"/>
<keyword evidence="9 17" id="KW-0472">Membrane</keyword>
<evidence type="ECO:0000256" key="15">
    <source>
        <dbReference type="PROSITE-ProRule" id="PRU00461"/>
    </source>
</evidence>
<comment type="similarity">
    <text evidence="2">Belongs to the LDLR family.</text>
</comment>
<keyword evidence="6" id="KW-0732">Signal</keyword>
<proteinExistence type="inferred from homology"/>
<evidence type="ECO:0000256" key="13">
    <source>
        <dbReference type="PROSITE-ProRule" id="PRU00076"/>
    </source>
</evidence>
<dbReference type="PROSITE" id="PS01209">
    <property type="entry name" value="LDLRA_1"/>
    <property type="match status" value="9"/>
</dbReference>
<dbReference type="Pfam" id="PF07645">
    <property type="entry name" value="EGF_CA"/>
    <property type="match status" value="1"/>
</dbReference>
<dbReference type="SUPFAM" id="SSF57424">
    <property type="entry name" value="LDL receptor-like module"/>
    <property type="match status" value="13"/>
</dbReference>
<reference evidence="20" key="1">
    <citation type="submission" date="2025-08" db="UniProtKB">
        <authorList>
            <consortium name="RefSeq"/>
        </authorList>
    </citation>
    <scope>IDENTIFICATION</scope>
    <source>
        <tissue evidence="20">Blood</tissue>
    </source>
</reference>
<dbReference type="InterPro" id="IPR018097">
    <property type="entry name" value="EGF_Ca-bd_CS"/>
</dbReference>
<feature type="disulfide bond" evidence="14">
    <location>
        <begin position="2013"/>
        <end position="2028"/>
    </location>
</feature>
<evidence type="ECO:0000256" key="17">
    <source>
        <dbReference type="SAM" id="Phobius"/>
    </source>
</evidence>
<feature type="disulfide bond" evidence="14">
    <location>
        <begin position="206"/>
        <end position="221"/>
    </location>
</feature>
<dbReference type="RefSeq" id="XP_054842682.1">
    <property type="nucleotide sequence ID" value="XM_054986707.1"/>
</dbReference>
<evidence type="ECO:0000256" key="4">
    <source>
        <dbReference type="ARBA" id="ARBA00022583"/>
    </source>
</evidence>
<dbReference type="SMART" id="SM00135">
    <property type="entry name" value="LY"/>
    <property type="match status" value="13"/>
</dbReference>
<dbReference type="FunFam" id="2.120.10.30:FF:000241">
    <property type="entry name" value="Low-density lipoprotein receptor-related protein 6"/>
    <property type="match status" value="1"/>
</dbReference>
<feature type="disulfide bond" evidence="14">
    <location>
        <begin position="1066"/>
        <end position="1081"/>
    </location>
</feature>
<feature type="domain" description="EGF-like" evidence="18">
    <location>
        <begin position="2129"/>
        <end position="2165"/>
    </location>
</feature>
<gene>
    <name evidence="20" type="primary">LOC129334545</name>
</gene>
<evidence type="ECO:0000256" key="14">
    <source>
        <dbReference type="PROSITE-ProRule" id="PRU00124"/>
    </source>
</evidence>
<evidence type="ECO:0000256" key="6">
    <source>
        <dbReference type="ARBA" id="ARBA00022729"/>
    </source>
</evidence>
<feature type="repeat" description="LDL-receptor class B" evidence="15">
    <location>
        <begin position="505"/>
        <end position="550"/>
    </location>
</feature>
<dbReference type="KEGG" id="emc:129334545"/>
<feature type="region of interest" description="Disordered" evidence="16">
    <location>
        <begin position="2041"/>
        <end position="2066"/>
    </location>
</feature>
<dbReference type="PROSITE" id="PS01186">
    <property type="entry name" value="EGF_2"/>
    <property type="match status" value="2"/>
</dbReference>
<feature type="disulfide bond" evidence="14">
    <location>
        <begin position="111"/>
        <end position="123"/>
    </location>
</feature>
<feature type="disulfide bond" evidence="14">
    <location>
        <begin position="1144"/>
        <end position="1159"/>
    </location>
</feature>
<dbReference type="GO" id="GO:0016324">
    <property type="term" value="C:apical plasma membrane"/>
    <property type="evidence" value="ECO:0007669"/>
    <property type="project" value="TreeGrafter"/>
</dbReference>
<evidence type="ECO:0000313" key="20">
    <source>
        <dbReference type="RefSeq" id="XP_054842682.1"/>
    </source>
</evidence>
<feature type="domain" description="EGF-like" evidence="18">
    <location>
        <begin position="338"/>
        <end position="377"/>
    </location>
</feature>
<dbReference type="InterPro" id="IPR023415">
    <property type="entry name" value="LDLR_class-A_CS"/>
</dbReference>
<feature type="repeat" description="LDL-receptor class B" evidence="15">
    <location>
        <begin position="551"/>
        <end position="594"/>
    </location>
</feature>
<feature type="disulfide bond" evidence="14">
    <location>
        <begin position="226"/>
        <end position="238"/>
    </location>
</feature>
<dbReference type="InterPro" id="IPR009030">
    <property type="entry name" value="Growth_fac_rcpt_cys_sf"/>
</dbReference>
<evidence type="ECO:0000256" key="9">
    <source>
        <dbReference type="ARBA" id="ARBA00023136"/>
    </source>
</evidence>
<comment type="caution">
    <text evidence="13">Lacks conserved residue(s) required for the propagation of feature annotation.</text>
</comment>
<keyword evidence="7" id="KW-0677">Repeat</keyword>
<feature type="disulfide bond" evidence="14">
    <location>
        <begin position="1125"/>
        <end position="1137"/>
    </location>
</feature>